<evidence type="ECO:0000256" key="4">
    <source>
        <dbReference type="ARBA" id="ARBA00022723"/>
    </source>
</evidence>
<keyword evidence="7" id="KW-1185">Reference proteome</keyword>
<dbReference type="SUPFAM" id="SSF49329">
    <property type="entry name" value="Cu,Zn superoxide dismutase-like"/>
    <property type="match status" value="1"/>
</dbReference>
<dbReference type="InterPro" id="IPR036163">
    <property type="entry name" value="HMA_dom_sf"/>
</dbReference>
<dbReference type="InterPro" id="IPR006121">
    <property type="entry name" value="HMA_dom"/>
</dbReference>
<name>A0A1B2J586_PICPA</name>
<dbReference type="Gene3D" id="2.60.40.200">
    <property type="entry name" value="Superoxide dismutase, copper/zinc binding domain"/>
    <property type="match status" value="1"/>
</dbReference>
<dbReference type="InterPro" id="IPR036423">
    <property type="entry name" value="SOD-like_Cu/Zn_dom_sf"/>
</dbReference>
<dbReference type="OrthoDB" id="666972at2759"/>
<dbReference type="GO" id="GO:0046872">
    <property type="term" value="F:metal ion binding"/>
    <property type="evidence" value="ECO:0007669"/>
    <property type="project" value="UniProtKB-KW"/>
</dbReference>
<evidence type="ECO:0000313" key="6">
    <source>
        <dbReference type="EMBL" id="ANZ73142.1"/>
    </source>
</evidence>
<organism evidence="6 7">
    <name type="scientific">Komagataella pastoris</name>
    <name type="common">Yeast</name>
    <name type="synonym">Pichia pastoris</name>
    <dbReference type="NCBI Taxonomy" id="4922"/>
    <lineage>
        <taxon>Eukaryota</taxon>
        <taxon>Fungi</taxon>
        <taxon>Dikarya</taxon>
        <taxon>Ascomycota</taxon>
        <taxon>Saccharomycotina</taxon>
        <taxon>Pichiomycetes</taxon>
        <taxon>Pichiales</taxon>
        <taxon>Pichiaceae</taxon>
        <taxon>Komagataella</taxon>
    </lineage>
</organism>
<dbReference type="Gene3D" id="3.30.70.100">
    <property type="match status" value="1"/>
</dbReference>
<evidence type="ECO:0000256" key="2">
    <source>
        <dbReference type="ARBA" id="ARBA00010636"/>
    </source>
</evidence>
<dbReference type="Proteomes" id="UP000094565">
    <property type="component" value="Chromosome 1"/>
</dbReference>
<reference evidence="6 7" key="1">
    <citation type="submission" date="2016-02" db="EMBL/GenBank/DDBJ databases">
        <title>Comparative genomic and transcriptomic foundation for Pichia pastoris.</title>
        <authorList>
            <person name="Love K.R."/>
            <person name="Shah K.A."/>
            <person name="Whittaker C.A."/>
            <person name="Wu J."/>
            <person name="Bartlett M.C."/>
            <person name="Ma D."/>
            <person name="Leeson R.L."/>
            <person name="Priest M."/>
            <person name="Young S.K."/>
            <person name="Love J.C."/>
        </authorList>
    </citation>
    <scope>NUCLEOTIDE SEQUENCE [LARGE SCALE GENOMIC DNA]</scope>
    <source>
        <strain evidence="6 7">ATCC 28485</strain>
    </source>
</reference>
<dbReference type="PANTHER" id="PTHR22814">
    <property type="entry name" value="COPPER TRANSPORT PROTEIN ATOX1-RELATED"/>
    <property type="match status" value="1"/>
</dbReference>
<evidence type="ECO:0000256" key="1">
    <source>
        <dbReference type="ARBA" id="ARBA00001973"/>
    </source>
</evidence>
<keyword evidence="4" id="KW-0479">Metal-binding</keyword>
<dbReference type="CDD" id="cd00371">
    <property type="entry name" value="HMA"/>
    <property type="match status" value="1"/>
</dbReference>
<gene>
    <name evidence="6" type="ORF">ATY40_BA7501265</name>
</gene>
<protein>
    <recommendedName>
        <fullName evidence="3">Superoxide dismutase 1 copper chaperone</fullName>
    </recommendedName>
</protein>
<dbReference type="EMBL" id="CP014584">
    <property type="protein sequence ID" value="ANZ73142.1"/>
    <property type="molecule type" value="Genomic_DNA"/>
</dbReference>
<feature type="domain" description="HMA" evidence="5">
    <location>
        <begin position="1"/>
        <end position="64"/>
    </location>
</feature>
<evidence type="ECO:0000256" key="3">
    <source>
        <dbReference type="ARBA" id="ARBA00016103"/>
    </source>
</evidence>
<dbReference type="PROSITE" id="PS50846">
    <property type="entry name" value="HMA_2"/>
    <property type="match status" value="1"/>
</dbReference>
<proteinExistence type="inferred from homology"/>
<dbReference type="GO" id="GO:0006801">
    <property type="term" value="P:superoxide metabolic process"/>
    <property type="evidence" value="ECO:0007669"/>
    <property type="project" value="InterPro"/>
</dbReference>
<accession>A0A1B2J586</accession>
<comment type="cofactor">
    <cofactor evidence="1">
        <name>Cu(2+)</name>
        <dbReference type="ChEBI" id="CHEBI:29036"/>
    </cofactor>
</comment>
<sequence length="232" mass="25073">MLETVYQVPMECSSCVESVKDSLKKIPELEKLDINLRDNKVVVGGRVAPSQVVSQLQKIGKDAVIRGTGSPNSAAVCILESFKPEHRANPVKGLLRMVAVSPSELLIDFTVDGLSKAGTYWPSIRTSGNLTEGAKSTGSIFFRLQQINITEKAAEGFKGQYFISVPLKITDLIGRSVVVGDGKGYDDVSDSSLVGVIARSAGVWENDKQVCSCTGKTVWQERKDVKDHGLTV</sequence>
<dbReference type="AlphaFoldDB" id="A0A1B2J586"/>
<evidence type="ECO:0000259" key="5">
    <source>
        <dbReference type="PROSITE" id="PS50846"/>
    </source>
</evidence>
<comment type="similarity">
    <text evidence="2">Belongs to the CCS1 family.</text>
</comment>
<evidence type="ECO:0000313" key="7">
    <source>
        <dbReference type="Proteomes" id="UP000094565"/>
    </source>
</evidence>
<dbReference type="SUPFAM" id="SSF55008">
    <property type="entry name" value="HMA, heavy metal-associated domain"/>
    <property type="match status" value="1"/>
</dbReference>
<dbReference type="Pfam" id="PF00403">
    <property type="entry name" value="HMA"/>
    <property type="match status" value="1"/>
</dbReference>
<dbReference type="PANTHER" id="PTHR22814:SF287">
    <property type="entry name" value="COPPER TRANSPORT PROTEIN ATX1"/>
    <property type="match status" value="1"/>
</dbReference>